<evidence type="ECO:0000313" key="1">
    <source>
        <dbReference type="EMBL" id="BBA29260.1"/>
    </source>
</evidence>
<organism evidence="1 2">
    <name type="scientific">Prevotella melaninogenica</name>
    <dbReference type="NCBI Taxonomy" id="28132"/>
    <lineage>
        <taxon>Bacteria</taxon>
        <taxon>Pseudomonadati</taxon>
        <taxon>Bacteroidota</taxon>
        <taxon>Bacteroidia</taxon>
        <taxon>Bacteroidales</taxon>
        <taxon>Prevotellaceae</taxon>
        <taxon>Prevotella</taxon>
    </lineage>
</organism>
<gene>
    <name evidence="1" type="ORF">PMEL1_01190</name>
</gene>
<dbReference type="Proteomes" id="UP000267517">
    <property type="component" value="Chromosome I"/>
</dbReference>
<name>A0A250KHT9_9BACT</name>
<dbReference type="EMBL" id="AP018049">
    <property type="protein sequence ID" value="BBA29260.1"/>
    <property type="molecule type" value="Genomic_DNA"/>
</dbReference>
<accession>A0A250KHT9</accession>
<dbReference type="AlphaFoldDB" id="A0A250KHT9"/>
<sequence length="63" mass="7608">MKLIDYQSSLDSQFYSSSDTKNLFILTRRKIVDKILKNHYISTCKTPKRKQKNTYERRGDNYQ</sequence>
<proteinExistence type="predicted"/>
<evidence type="ECO:0000313" key="2">
    <source>
        <dbReference type="Proteomes" id="UP000267517"/>
    </source>
</evidence>
<protein>
    <submittedName>
        <fullName evidence="1">Uncharacterized protein</fullName>
    </submittedName>
</protein>
<reference evidence="1 2" key="1">
    <citation type="submission" date="2017-05" db="EMBL/GenBank/DDBJ databases">
        <title>whole genome sequence of Prevotella melaninogenica GAI 07411.</title>
        <authorList>
            <person name="Kondo Y."/>
            <person name="Hoshino T."/>
        </authorList>
    </citation>
    <scope>NUCLEOTIDE SEQUENCE [LARGE SCALE GENOMIC DNA]</scope>
    <source>
        <strain evidence="1 2">GAI 07411</strain>
    </source>
</reference>